<dbReference type="Proteomes" id="UP000649799">
    <property type="component" value="Unassembled WGS sequence"/>
</dbReference>
<name>A0ABX0HDG1_9BACT</name>
<feature type="region of interest" description="Disordered" evidence="1">
    <location>
        <begin position="61"/>
        <end position="82"/>
    </location>
</feature>
<evidence type="ECO:0000313" key="3">
    <source>
        <dbReference type="Proteomes" id="UP000649799"/>
    </source>
</evidence>
<dbReference type="EMBL" id="JAANYN010000012">
    <property type="protein sequence ID" value="NHE59350.1"/>
    <property type="molecule type" value="Genomic_DNA"/>
</dbReference>
<sequence>METEHTNLTNLQREMLGLFAREVSEEELQEIRDLLTSYFAEKAMDLSDRVWDEKGWTAEDAEKMAHSKMRTPYKSDSPKKDS</sequence>
<evidence type="ECO:0000256" key="1">
    <source>
        <dbReference type="SAM" id="MobiDB-lite"/>
    </source>
</evidence>
<evidence type="ECO:0000313" key="2">
    <source>
        <dbReference type="EMBL" id="NHE59350.1"/>
    </source>
</evidence>
<protein>
    <submittedName>
        <fullName evidence="2">Uncharacterized protein</fullName>
    </submittedName>
</protein>
<keyword evidence="3" id="KW-1185">Reference proteome</keyword>
<accession>A0ABX0HDG1</accession>
<reference evidence="2 3" key="1">
    <citation type="submission" date="2020-03" db="EMBL/GenBank/DDBJ databases">
        <title>Cyclobacterium plantarum sp. nov., a marine bacterium isolated from a coastal-marine wetland.</title>
        <authorList>
            <person name="Sanchez-Porro C."/>
            <person name="Ventosa A."/>
            <person name="Amoozegar M."/>
        </authorList>
    </citation>
    <scope>NUCLEOTIDE SEQUENCE [LARGE SCALE GENOMIC DNA]</scope>
    <source>
        <strain evidence="2 3">GBPx2</strain>
    </source>
</reference>
<comment type="caution">
    <text evidence="2">The sequence shown here is derived from an EMBL/GenBank/DDBJ whole genome shotgun (WGS) entry which is preliminary data.</text>
</comment>
<dbReference type="RefSeq" id="WP_166150653.1">
    <property type="nucleotide sequence ID" value="NZ_JAANYN010000012.1"/>
</dbReference>
<organism evidence="2 3">
    <name type="scientific">Cyclobacterium plantarum</name>
    <dbReference type="NCBI Taxonomy" id="2716263"/>
    <lineage>
        <taxon>Bacteria</taxon>
        <taxon>Pseudomonadati</taxon>
        <taxon>Bacteroidota</taxon>
        <taxon>Cytophagia</taxon>
        <taxon>Cytophagales</taxon>
        <taxon>Cyclobacteriaceae</taxon>
        <taxon>Cyclobacterium</taxon>
    </lineage>
</organism>
<gene>
    <name evidence="2" type="ORF">G9Q97_21270</name>
</gene>
<proteinExistence type="predicted"/>